<feature type="region of interest" description="Disordered" evidence="3">
    <location>
        <begin position="969"/>
        <end position="1007"/>
    </location>
</feature>
<protein>
    <submittedName>
        <fullName evidence="5">Nuclear protein</fullName>
    </submittedName>
</protein>
<feature type="region of interest" description="Disordered" evidence="3">
    <location>
        <begin position="579"/>
        <end position="656"/>
    </location>
</feature>
<gene>
    <name evidence="5" type="ORF">CC1G_11898</name>
</gene>
<feature type="compositionally biased region" description="Low complexity" evidence="3">
    <location>
        <begin position="596"/>
        <end position="614"/>
    </location>
</feature>
<dbReference type="Gene3D" id="4.10.240.10">
    <property type="entry name" value="Zn(2)-C6 fungal-type DNA-binding domain"/>
    <property type="match status" value="1"/>
</dbReference>
<dbReference type="GO" id="GO:0003677">
    <property type="term" value="F:DNA binding"/>
    <property type="evidence" value="ECO:0007669"/>
    <property type="project" value="InterPro"/>
</dbReference>
<dbReference type="GO" id="GO:0006351">
    <property type="term" value="P:DNA-templated transcription"/>
    <property type="evidence" value="ECO:0007669"/>
    <property type="project" value="InterPro"/>
</dbReference>
<dbReference type="Pfam" id="PF04082">
    <property type="entry name" value="Fungal_trans"/>
    <property type="match status" value="1"/>
</dbReference>
<reference evidence="5 6" key="1">
    <citation type="journal article" date="2010" name="Proc. Natl. Acad. Sci. U.S.A.">
        <title>Insights into evolution of multicellular fungi from the assembled chromosomes of the mushroom Coprinopsis cinerea (Coprinus cinereus).</title>
        <authorList>
            <person name="Stajich J.E."/>
            <person name="Wilke S.K."/>
            <person name="Ahren D."/>
            <person name="Au C.H."/>
            <person name="Birren B.W."/>
            <person name="Borodovsky M."/>
            <person name="Burns C."/>
            <person name="Canback B."/>
            <person name="Casselton L.A."/>
            <person name="Cheng C.K."/>
            <person name="Deng J."/>
            <person name="Dietrich F.S."/>
            <person name="Fargo D.C."/>
            <person name="Farman M.L."/>
            <person name="Gathman A.C."/>
            <person name="Goldberg J."/>
            <person name="Guigo R."/>
            <person name="Hoegger P.J."/>
            <person name="Hooker J.B."/>
            <person name="Huggins A."/>
            <person name="James T.Y."/>
            <person name="Kamada T."/>
            <person name="Kilaru S."/>
            <person name="Kodira C."/>
            <person name="Kues U."/>
            <person name="Kupfer D."/>
            <person name="Kwan H.S."/>
            <person name="Lomsadze A."/>
            <person name="Li W."/>
            <person name="Lilly W.W."/>
            <person name="Ma L.J."/>
            <person name="Mackey A.J."/>
            <person name="Manning G."/>
            <person name="Martin F."/>
            <person name="Muraguchi H."/>
            <person name="Natvig D.O."/>
            <person name="Palmerini H."/>
            <person name="Ramesh M.A."/>
            <person name="Rehmeyer C.J."/>
            <person name="Roe B.A."/>
            <person name="Shenoy N."/>
            <person name="Stanke M."/>
            <person name="Ter-Hovhannisyan V."/>
            <person name="Tunlid A."/>
            <person name="Velagapudi R."/>
            <person name="Vision T.J."/>
            <person name="Zeng Q."/>
            <person name="Zolan M.E."/>
            <person name="Pukkila P.J."/>
        </authorList>
    </citation>
    <scope>NUCLEOTIDE SEQUENCE [LARGE SCALE GENOMIC DNA]</scope>
    <source>
        <strain evidence="6">Okayama-7 / 130 / ATCC MYA-4618 / FGSC 9003</strain>
    </source>
</reference>
<feature type="region of interest" description="Disordered" evidence="3">
    <location>
        <begin position="871"/>
        <end position="907"/>
    </location>
</feature>
<evidence type="ECO:0000256" key="3">
    <source>
        <dbReference type="SAM" id="MobiDB-lite"/>
    </source>
</evidence>
<feature type="compositionally biased region" description="Polar residues" evidence="3">
    <location>
        <begin position="758"/>
        <end position="774"/>
    </location>
</feature>
<evidence type="ECO:0000259" key="4">
    <source>
        <dbReference type="SMART" id="SM00906"/>
    </source>
</evidence>
<feature type="compositionally biased region" description="Pro residues" evidence="3">
    <location>
        <begin position="997"/>
        <end position="1007"/>
    </location>
</feature>
<feature type="region of interest" description="Disordered" evidence="3">
    <location>
        <begin position="673"/>
        <end position="720"/>
    </location>
</feature>
<dbReference type="EMBL" id="AACS02000004">
    <property type="protein sequence ID" value="EAU83262.2"/>
    <property type="molecule type" value="Genomic_DNA"/>
</dbReference>
<dbReference type="CDD" id="cd12148">
    <property type="entry name" value="fungal_TF_MHR"/>
    <property type="match status" value="1"/>
</dbReference>
<comment type="caution">
    <text evidence="5">The sequence shown here is derived from an EMBL/GenBank/DDBJ whole genome shotgun (WGS) entry which is preliminary data.</text>
</comment>
<dbReference type="AlphaFoldDB" id="A8P3L3"/>
<dbReference type="HOGENOM" id="CLU_006019_2_0_1"/>
<feature type="coiled-coil region" evidence="2">
    <location>
        <begin position="82"/>
        <end position="109"/>
    </location>
</feature>
<feature type="compositionally biased region" description="Low complexity" evidence="3">
    <location>
        <begin position="790"/>
        <end position="805"/>
    </location>
</feature>
<dbReference type="InterPro" id="IPR050987">
    <property type="entry name" value="AtrR-like"/>
</dbReference>
<evidence type="ECO:0000313" key="6">
    <source>
        <dbReference type="Proteomes" id="UP000001861"/>
    </source>
</evidence>
<dbReference type="GO" id="GO:0008270">
    <property type="term" value="F:zinc ion binding"/>
    <property type="evidence" value="ECO:0007669"/>
    <property type="project" value="InterPro"/>
</dbReference>
<keyword evidence="1" id="KW-0539">Nucleus</keyword>
<dbReference type="InterPro" id="IPR036864">
    <property type="entry name" value="Zn2-C6_fun-type_DNA-bd_sf"/>
</dbReference>
<dbReference type="SMART" id="SM00906">
    <property type="entry name" value="Fungal_trans"/>
    <property type="match status" value="1"/>
</dbReference>
<dbReference type="GO" id="GO:0000981">
    <property type="term" value="F:DNA-binding transcription factor activity, RNA polymerase II-specific"/>
    <property type="evidence" value="ECO:0007669"/>
    <property type="project" value="InterPro"/>
</dbReference>
<organism evidence="5 6">
    <name type="scientific">Coprinopsis cinerea (strain Okayama-7 / 130 / ATCC MYA-4618 / FGSC 9003)</name>
    <name type="common">Inky cap fungus</name>
    <name type="synonym">Hormographiella aspergillata</name>
    <dbReference type="NCBI Taxonomy" id="240176"/>
    <lineage>
        <taxon>Eukaryota</taxon>
        <taxon>Fungi</taxon>
        <taxon>Dikarya</taxon>
        <taxon>Basidiomycota</taxon>
        <taxon>Agaricomycotina</taxon>
        <taxon>Agaricomycetes</taxon>
        <taxon>Agaricomycetidae</taxon>
        <taxon>Agaricales</taxon>
        <taxon>Agaricineae</taxon>
        <taxon>Psathyrellaceae</taxon>
        <taxon>Coprinopsis</taxon>
    </lineage>
</organism>
<keyword evidence="2" id="KW-0175">Coiled coil</keyword>
<feature type="region of interest" description="Disordered" evidence="3">
    <location>
        <begin position="129"/>
        <end position="148"/>
    </location>
</feature>
<feature type="compositionally biased region" description="Low complexity" evidence="3">
    <location>
        <begin position="979"/>
        <end position="990"/>
    </location>
</feature>
<proteinExistence type="predicted"/>
<feature type="compositionally biased region" description="Low complexity" evidence="3">
    <location>
        <begin position="851"/>
        <end position="864"/>
    </location>
</feature>
<feature type="region of interest" description="Disordered" evidence="3">
    <location>
        <begin position="847"/>
        <end position="866"/>
    </location>
</feature>
<dbReference type="RefSeq" id="XP_001838569.2">
    <property type="nucleotide sequence ID" value="XM_001838517.2"/>
</dbReference>
<dbReference type="Proteomes" id="UP000001861">
    <property type="component" value="Unassembled WGS sequence"/>
</dbReference>
<dbReference type="GeneID" id="6015162"/>
<name>A8P3L3_COPC7</name>
<feature type="compositionally biased region" description="Low complexity" evidence="3">
    <location>
        <begin position="883"/>
        <end position="895"/>
    </location>
</feature>
<dbReference type="STRING" id="240176.A8P3L3"/>
<dbReference type="VEuPathDB" id="FungiDB:CC1G_11898"/>
<evidence type="ECO:0000256" key="2">
    <source>
        <dbReference type="SAM" id="Coils"/>
    </source>
</evidence>
<dbReference type="eggNOG" id="ENOG502QSY2">
    <property type="taxonomic scope" value="Eukaryota"/>
</dbReference>
<evidence type="ECO:0000256" key="1">
    <source>
        <dbReference type="ARBA" id="ARBA00023242"/>
    </source>
</evidence>
<dbReference type="PANTHER" id="PTHR46910">
    <property type="entry name" value="TRANSCRIPTION FACTOR PDR1"/>
    <property type="match status" value="1"/>
</dbReference>
<feature type="domain" description="Xylanolytic transcriptional activator regulatory" evidence="4">
    <location>
        <begin position="351"/>
        <end position="424"/>
    </location>
</feature>
<sequence>MKASSPTSRASRNEEYSGHAIFVDERRVFGLEHNRMLMRLGDGVQMPGNRCSNCIAYNFECTYVEAAKGKVVLKTSQNVAELRDIYSYVESLENRLEKLENLLRRLCPDDNLLRELDASLDKGTLPLEAESSSVFTSQPSSPPRTADPKEIATSMIRNMDAEDIDEDNAHLILADNLRTLSIDPVDYRFFGKSSGAMLIQTAIELKNEYAGTDHSDLRKANQVLGNKREEFWVQQPWESRTSLPTRANYTFPEPDLMANLISLYFKRVNLYMPLLHRPSFERSVAEGLHLTNDSFAGTVLLVCAIASRFSDDTRVLLDGEESFHSAGWKWFEQVQVLSVQFLQGSSAPQSCWTMVGIGIRLAQDVGAHRKKAQKAGPTAEDELWKRAFWVLVCMDRLVSAALGRPCAIQDEDFDLEMPIECDDEYWETECDDVEQRWKQPPGKPSLLTYFCLFLKLNQILAFSLRTIYSINKSKILLGFIGPQWEQHIVAELDSTLNKWVDSIPSHLMSLIWSNKGKYPLHLKFSIWGGKRSGLSTDPNKEMVDVHKCMRMLRACEKQWHSAGRLWDILYELASVGDLPLPQPSPPSNKRERDSETPISSPNSSSSVTLTTTQPNGARPIAGSRRVQKETLAGRHPITNPAILPPPPSGAGMLQGDVHHINSPQVARQIHLQASSESLRSSSSLSHHPSSTAIPSPHLPAQQQQQHHPAPPDQTQQGGQSQFFSSLPLYSQDLGKLPLHGHLEFSSMEQPSYWYSSLQAPEPVPSTTGLPTSLKKNGGNAPPSNLMPRASISQHQQQPQMQQPSSEDLTGYATTTALSRNSSHPQLSSFASGGSSGMGMMAYPSGVGPKGSVTPSPASSASTFSGMQGISTGGAPAYGRQDTASVASGSSANSAGDMMEQQRRSSQMHVDYGVHQPVASSSAFQYQTNPGHNQAGFMDNDTMAMWSNAPTGFELDEWGTYLMNVSEMTHGGANAFEQPQQQQQHQHQQHQQQHRGGIPPPFPQNGRL</sequence>
<dbReference type="KEGG" id="cci:CC1G_11898"/>
<dbReference type="InParanoid" id="A8P3L3"/>
<dbReference type="InterPro" id="IPR007219">
    <property type="entry name" value="XnlR_reg_dom"/>
</dbReference>
<dbReference type="PANTHER" id="PTHR46910:SF38">
    <property type="entry name" value="ZN(2)-C6 FUNGAL-TYPE DOMAIN-CONTAINING PROTEIN"/>
    <property type="match status" value="1"/>
</dbReference>
<evidence type="ECO:0000313" key="5">
    <source>
        <dbReference type="EMBL" id="EAU83262.2"/>
    </source>
</evidence>
<keyword evidence="6" id="KW-1185">Reference proteome</keyword>
<feature type="region of interest" description="Disordered" evidence="3">
    <location>
        <begin position="758"/>
        <end position="807"/>
    </location>
</feature>
<dbReference type="OrthoDB" id="4456959at2759"/>
<accession>A8P3L3</accession>
<dbReference type="OMA" id="QACWTII"/>